<protein>
    <submittedName>
        <fullName evidence="2">Uncharacterized protein</fullName>
    </submittedName>
</protein>
<accession>A0A1G9UAK5</accession>
<name>A0A1G9UAK5_ALLAB</name>
<dbReference type="EMBL" id="LT629701">
    <property type="protein sequence ID" value="SDM56853.1"/>
    <property type="molecule type" value="Genomic_DNA"/>
</dbReference>
<feature type="transmembrane region" description="Helical" evidence="1">
    <location>
        <begin position="83"/>
        <end position="104"/>
    </location>
</feature>
<keyword evidence="1" id="KW-0812">Transmembrane</keyword>
<proteinExistence type="predicted"/>
<feature type="transmembrane region" description="Helical" evidence="1">
    <location>
        <begin position="44"/>
        <end position="63"/>
    </location>
</feature>
<keyword evidence="1" id="KW-1133">Transmembrane helix</keyword>
<keyword evidence="1" id="KW-0472">Membrane</keyword>
<feature type="transmembrane region" description="Helical" evidence="1">
    <location>
        <begin position="110"/>
        <end position="130"/>
    </location>
</feature>
<dbReference type="Proteomes" id="UP000183376">
    <property type="component" value="Chromosome I"/>
</dbReference>
<organism evidence="2 3">
    <name type="scientific">Allokutzneria albata</name>
    <name type="common">Kibdelosporangium albatum</name>
    <dbReference type="NCBI Taxonomy" id="211114"/>
    <lineage>
        <taxon>Bacteria</taxon>
        <taxon>Bacillati</taxon>
        <taxon>Actinomycetota</taxon>
        <taxon>Actinomycetes</taxon>
        <taxon>Pseudonocardiales</taxon>
        <taxon>Pseudonocardiaceae</taxon>
        <taxon>Allokutzneria</taxon>
    </lineage>
</organism>
<dbReference type="AlphaFoldDB" id="A0A1G9UAK5"/>
<evidence type="ECO:0000313" key="2">
    <source>
        <dbReference type="EMBL" id="SDM56853.1"/>
    </source>
</evidence>
<sequence>MTTSTRRFLPIAKQLGGVWLVGSLGTLIGVHLMVIAVFTGGLALVVLVLAGMLAGGLAMLTVVARATAQASPMTADPDQRLPWALLVGGIGVLVVFLVFRMYWFTGLGTLLMGALAGVPFVLVAAVLAVVPRTGG</sequence>
<keyword evidence="3" id="KW-1185">Reference proteome</keyword>
<feature type="transmembrane region" description="Helical" evidence="1">
    <location>
        <begin position="16"/>
        <end position="38"/>
    </location>
</feature>
<reference evidence="2 3" key="1">
    <citation type="submission" date="2016-10" db="EMBL/GenBank/DDBJ databases">
        <authorList>
            <person name="de Groot N.N."/>
        </authorList>
    </citation>
    <scope>NUCLEOTIDE SEQUENCE [LARGE SCALE GENOMIC DNA]</scope>
    <source>
        <strain evidence="2 3">DSM 44149</strain>
    </source>
</reference>
<dbReference type="STRING" id="211114.SAMN04489726_2296"/>
<evidence type="ECO:0000313" key="3">
    <source>
        <dbReference type="Proteomes" id="UP000183376"/>
    </source>
</evidence>
<evidence type="ECO:0000256" key="1">
    <source>
        <dbReference type="SAM" id="Phobius"/>
    </source>
</evidence>
<gene>
    <name evidence="2" type="ORF">SAMN04489726_2296</name>
</gene>
<dbReference type="RefSeq" id="WP_030432127.1">
    <property type="nucleotide sequence ID" value="NZ_JOEF01000023.1"/>
</dbReference>